<keyword evidence="2 5" id="KW-0238">DNA-binding</keyword>
<dbReference type="Proteomes" id="UP000571950">
    <property type="component" value="Unassembled WGS sequence"/>
</dbReference>
<evidence type="ECO:0000313" key="6">
    <source>
        <dbReference type="Proteomes" id="UP000571950"/>
    </source>
</evidence>
<dbReference type="PANTHER" id="PTHR43537">
    <property type="entry name" value="TRANSCRIPTIONAL REGULATOR, GNTR FAMILY"/>
    <property type="match status" value="1"/>
</dbReference>
<dbReference type="Gene3D" id="1.20.120.530">
    <property type="entry name" value="GntR ligand-binding domain-like"/>
    <property type="match status" value="1"/>
</dbReference>
<dbReference type="SUPFAM" id="SSF46785">
    <property type="entry name" value="Winged helix' DNA-binding domain"/>
    <property type="match status" value="1"/>
</dbReference>
<dbReference type="AlphaFoldDB" id="A0A7W6FQR0"/>
<dbReference type="RefSeq" id="WP_188072882.1">
    <property type="nucleotide sequence ID" value="NZ_BSPS01000034.1"/>
</dbReference>
<dbReference type="GO" id="GO:0003677">
    <property type="term" value="F:DNA binding"/>
    <property type="evidence" value="ECO:0007669"/>
    <property type="project" value="UniProtKB-KW"/>
</dbReference>
<gene>
    <name evidence="5" type="ORF">GGR43_003115</name>
</gene>
<protein>
    <submittedName>
        <fullName evidence="5">DNA-binding GntR family transcriptional regulator</fullName>
    </submittedName>
</protein>
<keyword evidence="1" id="KW-0805">Transcription regulation</keyword>
<dbReference type="InterPro" id="IPR000524">
    <property type="entry name" value="Tscrpt_reg_HTH_GntR"/>
</dbReference>
<dbReference type="Pfam" id="PF00392">
    <property type="entry name" value="GntR"/>
    <property type="match status" value="1"/>
</dbReference>
<dbReference type="SMART" id="SM00345">
    <property type="entry name" value="HTH_GNTR"/>
    <property type="match status" value="1"/>
</dbReference>
<dbReference type="PROSITE" id="PS50949">
    <property type="entry name" value="HTH_GNTR"/>
    <property type="match status" value="1"/>
</dbReference>
<keyword evidence="3" id="KW-0804">Transcription</keyword>
<dbReference type="InterPro" id="IPR011711">
    <property type="entry name" value="GntR_C"/>
</dbReference>
<dbReference type="GO" id="GO:0003700">
    <property type="term" value="F:DNA-binding transcription factor activity"/>
    <property type="evidence" value="ECO:0007669"/>
    <property type="project" value="InterPro"/>
</dbReference>
<dbReference type="SUPFAM" id="SSF48008">
    <property type="entry name" value="GntR ligand-binding domain-like"/>
    <property type="match status" value="1"/>
</dbReference>
<proteinExistence type="predicted"/>
<evidence type="ECO:0000256" key="3">
    <source>
        <dbReference type="ARBA" id="ARBA00023163"/>
    </source>
</evidence>
<evidence type="ECO:0000256" key="2">
    <source>
        <dbReference type="ARBA" id="ARBA00023125"/>
    </source>
</evidence>
<evidence type="ECO:0000313" key="5">
    <source>
        <dbReference type="EMBL" id="MBB3927386.1"/>
    </source>
</evidence>
<feature type="domain" description="HTH gntR-type" evidence="4">
    <location>
        <begin position="15"/>
        <end position="82"/>
    </location>
</feature>
<dbReference type="Gene3D" id="1.10.10.10">
    <property type="entry name" value="Winged helix-like DNA-binding domain superfamily/Winged helix DNA-binding domain"/>
    <property type="match status" value="1"/>
</dbReference>
<dbReference type="InterPro" id="IPR036390">
    <property type="entry name" value="WH_DNA-bd_sf"/>
</dbReference>
<dbReference type="Pfam" id="PF07729">
    <property type="entry name" value="FCD"/>
    <property type="match status" value="1"/>
</dbReference>
<reference evidence="5 6" key="1">
    <citation type="submission" date="2020-08" db="EMBL/GenBank/DDBJ databases">
        <title>Genomic Encyclopedia of Type Strains, Phase IV (KMG-IV): sequencing the most valuable type-strain genomes for metagenomic binning, comparative biology and taxonomic classification.</title>
        <authorList>
            <person name="Goeker M."/>
        </authorList>
    </citation>
    <scope>NUCLEOTIDE SEQUENCE [LARGE SCALE GENOMIC DNA]</scope>
    <source>
        <strain evidence="5 6">DSM 26189</strain>
    </source>
</reference>
<dbReference type="InterPro" id="IPR036388">
    <property type="entry name" value="WH-like_DNA-bd_sf"/>
</dbReference>
<name>A0A7W6FQR0_9SPHN</name>
<dbReference type="CDD" id="cd07377">
    <property type="entry name" value="WHTH_GntR"/>
    <property type="match status" value="1"/>
</dbReference>
<dbReference type="PANTHER" id="PTHR43537:SF45">
    <property type="entry name" value="GNTR FAMILY REGULATORY PROTEIN"/>
    <property type="match status" value="1"/>
</dbReference>
<evidence type="ECO:0000259" key="4">
    <source>
        <dbReference type="PROSITE" id="PS50949"/>
    </source>
</evidence>
<evidence type="ECO:0000256" key="1">
    <source>
        <dbReference type="ARBA" id="ARBA00023015"/>
    </source>
</evidence>
<dbReference type="EMBL" id="JACIDT010000011">
    <property type="protein sequence ID" value="MBB3927386.1"/>
    <property type="molecule type" value="Genomic_DNA"/>
</dbReference>
<comment type="caution">
    <text evidence="5">The sequence shown here is derived from an EMBL/GenBank/DDBJ whole genome shotgun (WGS) entry which is preliminary data.</text>
</comment>
<dbReference type="InterPro" id="IPR008920">
    <property type="entry name" value="TF_FadR/GntR_C"/>
</dbReference>
<accession>A0A7W6FQR0</accession>
<keyword evidence="6" id="KW-1185">Reference proteome</keyword>
<sequence length="226" mass="25929">MTSHASIAAAPAPEGALSDRIVDIIRRSILRGMMLPGQHLTQTGLAEDYAISKVPVREALKQLHAEGLLQHDRNRGYFVAKLSRSEAMELYRMRRWLEGELLRTARWPTKAELKRIKGCFDIISRPRTLANRENWMEALTQARELMFGLSPHKTLLREAMRLWTLTDRFRALLPDDASVTGEKAMYDALVAQDRDALLAAYEKDRDRIEQLLSEMFDMMPGYWAAD</sequence>
<organism evidence="5 6">
    <name type="scientific">Sphingobium jiangsuense</name>
    <dbReference type="NCBI Taxonomy" id="870476"/>
    <lineage>
        <taxon>Bacteria</taxon>
        <taxon>Pseudomonadati</taxon>
        <taxon>Pseudomonadota</taxon>
        <taxon>Alphaproteobacteria</taxon>
        <taxon>Sphingomonadales</taxon>
        <taxon>Sphingomonadaceae</taxon>
        <taxon>Sphingobium</taxon>
    </lineage>
</organism>